<evidence type="ECO:0000256" key="1">
    <source>
        <dbReference type="SAM" id="MobiDB-lite"/>
    </source>
</evidence>
<feature type="region of interest" description="Disordered" evidence="1">
    <location>
        <begin position="29"/>
        <end position="69"/>
    </location>
</feature>
<dbReference type="Proteomes" id="UP001153269">
    <property type="component" value="Unassembled WGS sequence"/>
</dbReference>
<evidence type="ECO:0000313" key="3">
    <source>
        <dbReference type="Proteomes" id="UP001153269"/>
    </source>
</evidence>
<proteinExistence type="predicted"/>
<organism evidence="2 3">
    <name type="scientific">Pleuronectes platessa</name>
    <name type="common">European plaice</name>
    <dbReference type="NCBI Taxonomy" id="8262"/>
    <lineage>
        <taxon>Eukaryota</taxon>
        <taxon>Metazoa</taxon>
        <taxon>Chordata</taxon>
        <taxon>Craniata</taxon>
        <taxon>Vertebrata</taxon>
        <taxon>Euteleostomi</taxon>
        <taxon>Actinopterygii</taxon>
        <taxon>Neopterygii</taxon>
        <taxon>Teleostei</taxon>
        <taxon>Neoteleostei</taxon>
        <taxon>Acanthomorphata</taxon>
        <taxon>Carangaria</taxon>
        <taxon>Pleuronectiformes</taxon>
        <taxon>Pleuronectoidei</taxon>
        <taxon>Pleuronectidae</taxon>
        <taxon>Pleuronectes</taxon>
    </lineage>
</organism>
<feature type="compositionally biased region" description="Polar residues" evidence="1">
    <location>
        <begin position="40"/>
        <end position="54"/>
    </location>
</feature>
<accession>A0A9N7YEL5</accession>
<reference evidence="2" key="1">
    <citation type="submission" date="2020-03" db="EMBL/GenBank/DDBJ databases">
        <authorList>
            <person name="Weist P."/>
        </authorList>
    </citation>
    <scope>NUCLEOTIDE SEQUENCE</scope>
</reference>
<dbReference type="EMBL" id="CADEAL010001077">
    <property type="protein sequence ID" value="CAB1428655.1"/>
    <property type="molecule type" value="Genomic_DNA"/>
</dbReference>
<keyword evidence="3" id="KW-1185">Reference proteome</keyword>
<name>A0A9N7YEL5_PLEPL</name>
<evidence type="ECO:0000313" key="2">
    <source>
        <dbReference type="EMBL" id="CAB1428655.1"/>
    </source>
</evidence>
<protein>
    <submittedName>
        <fullName evidence="2">Uncharacterized protein</fullName>
    </submittedName>
</protein>
<gene>
    <name evidence="2" type="ORF">PLEPLA_LOCUS16629</name>
</gene>
<sequence>MPGNYRCFVLEAPYHIYIDKFFEVEESLIPHSASQPPPTTTIKTSAPPHQSDQNPPARPLTGQTPTVPACPGVLPAPIGPLCQYSDAL</sequence>
<comment type="caution">
    <text evidence="2">The sequence shown here is derived from an EMBL/GenBank/DDBJ whole genome shotgun (WGS) entry which is preliminary data.</text>
</comment>
<dbReference type="AlphaFoldDB" id="A0A9N7YEL5"/>